<reference evidence="8" key="1">
    <citation type="submission" date="2016-10" db="EMBL/GenBank/DDBJ databases">
        <authorList>
            <person name="Varghese N."/>
        </authorList>
    </citation>
    <scope>NUCLEOTIDE SEQUENCE [LARGE SCALE GENOMIC DNA]</scope>
    <source>
        <strain evidence="8">DSM 21843</strain>
    </source>
</reference>
<dbReference type="PANTHER" id="PTHR41299:SF1">
    <property type="entry name" value="THIAMINE PYROPHOSPHOKINASE"/>
    <property type="match status" value="1"/>
</dbReference>
<evidence type="ECO:0000256" key="5">
    <source>
        <dbReference type="NCBIfam" id="TIGR01378"/>
    </source>
</evidence>
<dbReference type="Pfam" id="PF04263">
    <property type="entry name" value="TPK_catalytic"/>
    <property type="match status" value="1"/>
</dbReference>
<evidence type="ECO:0000256" key="1">
    <source>
        <dbReference type="ARBA" id="ARBA00022679"/>
    </source>
</evidence>
<dbReference type="Pfam" id="PF04265">
    <property type="entry name" value="TPK_B1_binding"/>
    <property type="match status" value="1"/>
</dbReference>
<dbReference type="InterPro" id="IPR007371">
    <property type="entry name" value="TPK_catalytic"/>
</dbReference>
<dbReference type="GO" id="GO:0016301">
    <property type="term" value="F:kinase activity"/>
    <property type="evidence" value="ECO:0007669"/>
    <property type="project" value="UniProtKB-KW"/>
</dbReference>
<evidence type="ECO:0000256" key="2">
    <source>
        <dbReference type="ARBA" id="ARBA00022741"/>
    </source>
</evidence>
<dbReference type="GO" id="GO:0030975">
    <property type="term" value="F:thiamine binding"/>
    <property type="evidence" value="ECO:0007669"/>
    <property type="project" value="InterPro"/>
</dbReference>
<dbReference type="GO" id="GO:0005524">
    <property type="term" value="F:ATP binding"/>
    <property type="evidence" value="ECO:0007669"/>
    <property type="project" value="UniProtKB-KW"/>
</dbReference>
<proteinExistence type="predicted"/>
<dbReference type="SUPFAM" id="SSF63999">
    <property type="entry name" value="Thiamin pyrophosphokinase, catalytic domain"/>
    <property type="match status" value="1"/>
</dbReference>
<dbReference type="CDD" id="cd07995">
    <property type="entry name" value="TPK"/>
    <property type="match status" value="1"/>
</dbReference>
<keyword evidence="2" id="KW-0547">Nucleotide-binding</keyword>
<dbReference type="EC" id="2.7.6.2" evidence="5"/>
<evidence type="ECO:0000256" key="4">
    <source>
        <dbReference type="ARBA" id="ARBA00022840"/>
    </source>
</evidence>
<dbReference type="Gene3D" id="3.40.50.10240">
    <property type="entry name" value="Thiamin pyrophosphokinase, catalytic domain"/>
    <property type="match status" value="1"/>
</dbReference>
<dbReference type="SMART" id="SM00983">
    <property type="entry name" value="TPK_B1_binding"/>
    <property type="match status" value="1"/>
</dbReference>
<keyword evidence="1" id="KW-0808">Transferase</keyword>
<protein>
    <recommendedName>
        <fullName evidence="5">Thiamine diphosphokinase</fullName>
        <ecNumber evidence="5">2.7.6.2</ecNumber>
    </recommendedName>
</protein>
<dbReference type="RefSeq" id="WP_066663109.1">
    <property type="nucleotide sequence ID" value="NZ_CP011402.1"/>
</dbReference>
<dbReference type="AlphaFoldDB" id="A0A1H8RVY2"/>
<dbReference type="PANTHER" id="PTHR41299">
    <property type="entry name" value="THIAMINE PYROPHOSPHOKINASE"/>
    <property type="match status" value="1"/>
</dbReference>
<accession>A0A1H8RVY2</accession>
<organism evidence="7 8">
    <name type="scientific">Denitrobacterium detoxificans</name>
    <dbReference type="NCBI Taxonomy" id="79604"/>
    <lineage>
        <taxon>Bacteria</taxon>
        <taxon>Bacillati</taxon>
        <taxon>Actinomycetota</taxon>
        <taxon>Coriobacteriia</taxon>
        <taxon>Eggerthellales</taxon>
        <taxon>Eggerthellaceae</taxon>
        <taxon>Denitrobacterium</taxon>
    </lineage>
</organism>
<dbReference type="InterPro" id="IPR036759">
    <property type="entry name" value="TPK_catalytic_sf"/>
</dbReference>
<keyword evidence="4" id="KW-0067">ATP-binding</keyword>
<keyword evidence="8" id="KW-1185">Reference proteome</keyword>
<keyword evidence="3 7" id="KW-0418">Kinase</keyword>
<dbReference type="STRING" id="79604.AAY81_06900"/>
<name>A0A1H8RVY2_9ACTN</name>
<dbReference type="NCBIfam" id="TIGR01378">
    <property type="entry name" value="thi_PPkinase"/>
    <property type="match status" value="1"/>
</dbReference>
<dbReference type="OrthoDB" id="9804377at2"/>
<evidence type="ECO:0000313" key="7">
    <source>
        <dbReference type="EMBL" id="SEO70809.1"/>
    </source>
</evidence>
<dbReference type="GO" id="GO:0006772">
    <property type="term" value="P:thiamine metabolic process"/>
    <property type="evidence" value="ECO:0007669"/>
    <property type="project" value="UniProtKB-UniRule"/>
</dbReference>
<dbReference type="GO" id="GO:0009229">
    <property type="term" value="P:thiamine diphosphate biosynthetic process"/>
    <property type="evidence" value="ECO:0007669"/>
    <property type="project" value="InterPro"/>
</dbReference>
<dbReference type="InterPro" id="IPR053149">
    <property type="entry name" value="TPK"/>
</dbReference>
<dbReference type="GO" id="GO:0004788">
    <property type="term" value="F:thiamine diphosphokinase activity"/>
    <property type="evidence" value="ECO:0007669"/>
    <property type="project" value="UniProtKB-UniRule"/>
</dbReference>
<dbReference type="Proteomes" id="UP000182975">
    <property type="component" value="Unassembled WGS sequence"/>
</dbReference>
<evidence type="ECO:0000259" key="6">
    <source>
        <dbReference type="SMART" id="SM00983"/>
    </source>
</evidence>
<evidence type="ECO:0000313" key="8">
    <source>
        <dbReference type="Proteomes" id="UP000182975"/>
    </source>
</evidence>
<evidence type="ECO:0000256" key="3">
    <source>
        <dbReference type="ARBA" id="ARBA00022777"/>
    </source>
</evidence>
<sequence>MRRAALVGAVDFNADHYAKQDIHCTIAVDGGYAQLERAGIKPDIALGDFDSLGYVPTLGSTRVFPPIKDETDMELACRAAREEGCDELLLYGCLSRRLDHTIANLQLLAGLASFGVRAFGIGDTFAITALSAQGVRRIDFEAFDPTPLDEGSYGRCISVFACGGPADCVTEQGLAYTLEHEPLRNDISRGVSNEFTGTEASVLVESGSLLVCFPLGAWEHIKR</sequence>
<dbReference type="InterPro" id="IPR007373">
    <property type="entry name" value="Thiamin_PyroPKinase_B1-bd"/>
</dbReference>
<dbReference type="InterPro" id="IPR006282">
    <property type="entry name" value="Thi_PPkinase"/>
</dbReference>
<feature type="domain" description="Thiamin pyrophosphokinase thiamin-binding" evidence="6">
    <location>
        <begin position="151"/>
        <end position="210"/>
    </location>
</feature>
<dbReference type="EMBL" id="FOEC01000004">
    <property type="protein sequence ID" value="SEO70809.1"/>
    <property type="molecule type" value="Genomic_DNA"/>
</dbReference>
<gene>
    <name evidence="7" type="ORF">SAMN02910314_00947</name>
</gene>